<keyword evidence="3 6" id="KW-0812">Transmembrane</keyword>
<dbReference type="Proteomes" id="UP000187550">
    <property type="component" value="Unassembled WGS sequence"/>
</dbReference>
<dbReference type="SUPFAM" id="SSF140478">
    <property type="entry name" value="LemA-like"/>
    <property type="match status" value="1"/>
</dbReference>
<dbReference type="EMBL" id="FTPL01000004">
    <property type="protein sequence ID" value="SIT91275.1"/>
    <property type="molecule type" value="Genomic_DNA"/>
</dbReference>
<dbReference type="InterPro" id="IPR007156">
    <property type="entry name" value="MamQ_LemA"/>
</dbReference>
<comment type="subcellular location">
    <subcellularLocation>
        <location evidence="1">Membrane</location>
        <topology evidence="1">Single-pass membrane protein</topology>
    </subcellularLocation>
</comment>
<dbReference type="AlphaFoldDB" id="A0A1U7PQH3"/>
<evidence type="ECO:0000256" key="5">
    <source>
        <dbReference type="ARBA" id="ARBA00023136"/>
    </source>
</evidence>
<evidence type="ECO:0000313" key="7">
    <source>
        <dbReference type="EMBL" id="SIT91275.1"/>
    </source>
</evidence>
<keyword evidence="5 6" id="KW-0472">Membrane</keyword>
<dbReference type="RefSeq" id="WP_076759518.1">
    <property type="nucleotide sequence ID" value="NZ_FTPL01000004.1"/>
</dbReference>
<dbReference type="PANTHER" id="PTHR34478:SF2">
    <property type="entry name" value="MEMBRANE PROTEIN"/>
    <property type="match status" value="1"/>
</dbReference>
<dbReference type="InterPro" id="IPR023353">
    <property type="entry name" value="LemA-like_dom_sf"/>
</dbReference>
<dbReference type="OrthoDB" id="9804152at2"/>
<dbReference type="PANTHER" id="PTHR34478">
    <property type="entry name" value="PROTEIN LEMA"/>
    <property type="match status" value="1"/>
</dbReference>
<evidence type="ECO:0000256" key="2">
    <source>
        <dbReference type="ARBA" id="ARBA00008854"/>
    </source>
</evidence>
<keyword evidence="4 6" id="KW-1133">Transmembrane helix</keyword>
<evidence type="ECO:0000256" key="1">
    <source>
        <dbReference type="ARBA" id="ARBA00004167"/>
    </source>
</evidence>
<evidence type="ECO:0000256" key="6">
    <source>
        <dbReference type="SAM" id="Phobius"/>
    </source>
</evidence>
<feature type="transmembrane region" description="Helical" evidence="6">
    <location>
        <begin position="6"/>
        <end position="23"/>
    </location>
</feature>
<evidence type="ECO:0000256" key="3">
    <source>
        <dbReference type="ARBA" id="ARBA00022692"/>
    </source>
</evidence>
<evidence type="ECO:0000313" key="8">
    <source>
        <dbReference type="Proteomes" id="UP000187550"/>
    </source>
</evidence>
<accession>A0A1U7PQH3</accession>
<dbReference type="Gene3D" id="1.20.1440.20">
    <property type="entry name" value="LemA-like domain"/>
    <property type="match status" value="1"/>
</dbReference>
<proteinExistence type="inferred from homology"/>
<keyword evidence="8" id="KW-1185">Reference proteome</keyword>
<name>A0A1U7PQH3_9BACI</name>
<sequence>MKRMFGPIAIIIGILVILAVMLVPKYNTLVGLEEDVDKSYSQIENQLQRRMDLIPNLVESVKGFAKHEEKVLGDIADARSRLAGANTPEEQATANDELSGALSRLLVVVENYPELKADANFRQLMDELAGTENRIGVARMDYNDTVSEYNRNVRRFPGSLVAGIFGFDEKEYFKAAAGAQEAPKVDFGEFGD</sequence>
<reference evidence="8" key="1">
    <citation type="submission" date="2017-01" db="EMBL/GenBank/DDBJ databases">
        <authorList>
            <person name="Varghese N."/>
            <person name="Submissions S."/>
        </authorList>
    </citation>
    <scope>NUCLEOTIDE SEQUENCE [LARGE SCALE GENOMIC DNA]</scope>
    <source>
        <strain evidence="8">MNA4</strain>
    </source>
</reference>
<comment type="similarity">
    <text evidence="2">Belongs to the LemA family.</text>
</comment>
<dbReference type="STRING" id="550447.SAMN05428946_2645"/>
<protein>
    <submittedName>
        <fullName evidence="7">LemA protein</fullName>
    </submittedName>
</protein>
<dbReference type="GO" id="GO:0016020">
    <property type="term" value="C:membrane"/>
    <property type="evidence" value="ECO:0007669"/>
    <property type="project" value="UniProtKB-SubCell"/>
</dbReference>
<evidence type="ECO:0000256" key="4">
    <source>
        <dbReference type="ARBA" id="ARBA00022989"/>
    </source>
</evidence>
<gene>
    <name evidence="7" type="ORF">SAMN05428946_2645</name>
</gene>
<organism evidence="7 8">
    <name type="scientific">Edaphobacillus lindanitolerans</name>
    <dbReference type="NCBI Taxonomy" id="550447"/>
    <lineage>
        <taxon>Bacteria</taxon>
        <taxon>Bacillati</taxon>
        <taxon>Bacillota</taxon>
        <taxon>Bacilli</taxon>
        <taxon>Bacillales</taxon>
        <taxon>Bacillaceae</taxon>
        <taxon>Edaphobacillus</taxon>
    </lineage>
</organism>
<dbReference type="Pfam" id="PF04011">
    <property type="entry name" value="LemA"/>
    <property type="match status" value="1"/>
</dbReference>